<gene>
    <name evidence="2" type="ORF">KK1_006339</name>
</gene>
<dbReference type="AlphaFoldDB" id="A0A151U342"/>
<dbReference type="InterPro" id="IPR011692">
    <property type="entry name" value="Stress_up-reg_Nod19"/>
</dbReference>
<dbReference type="Proteomes" id="UP000075243">
    <property type="component" value="Chromosome 2"/>
</dbReference>
<dbReference type="PANTHER" id="PTHR33390:SF4">
    <property type="entry name" value="STRESS UP-REGULATED NOD 19-RELATED"/>
    <property type="match status" value="1"/>
</dbReference>
<dbReference type="STRING" id="3821.A0A151U342"/>
<name>A0A151U342_CAJCA</name>
<keyword evidence="3" id="KW-1185">Reference proteome</keyword>
<evidence type="ECO:0008006" key="4">
    <source>
        <dbReference type="Google" id="ProtNLM"/>
    </source>
</evidence>
<dbReference type="EMBL" id="CM003604">
    <property type="protein sequence ID" value="KYP73691.1"/>
    <property type="molecule type" value="Genomic_DNA"/>
</dbReference>
<sequence>MRNISRVVVLSLSIIVLLSSTTHSIYLKPESHIKSATFVSENFEVGPGQIAVKNFWDIEFPKGHVGVKSFDVELIDEDGNSVPLYETYFHHWFAIKYFENITLSRNIEQYHDLRNGIVFQRNSGACQGYMLPHYWGLGGESRGTSSNLPDPFAVELGNPTKIPNGFKEKWLFNIMAIDTRGAYDRKGCSECRCNLFNLPNNFYNVTNGIDGKPLSLNYKGGLLCCQDNLQCKLRKGFDGPRRKLSLRYKIRWVDWDEHQVPLKFYILDATDRVKSNGSTTIHDCKVEYTIPRIHDSDSPNVQKASIPMENGGYLIYATTHMHTGVVNATLYGQKIFLSNSFSSDGRVLCTSTPKYGMGKEAGNEKGYLVGMSVCYPKPGSIKIEDGEILTLESRYENQFRTGAMGHFYIYLAEQLPNKDIKD</sequence>
<dbReference type="Pfam" id="PF07712">
    <property type="entry name" value="SURNod19"/>
    <property type="match status" value="1"/>
</dbReference>
<feature type="chain" id="PRO_5007589453" description="Stress up-regulated Nod 19" evidence="1">
    <location>
        <begin position="25"/>
        <end position="422"/>
    </location>
</feature>
<dbReference type="OMA" id="IPRNHDN"/>
<dbReference type="Gramene" id="C.cajan_06169.t">
    <property type="protein sequence ID" value="C.cajan_06169.t"/>
    <property type="gene ID" value="C.cajan_06169"/>
</dbReference>
<keyword evidence="1" id="KW-0732">Signal</keyword>
<protein>
    <recommendedName>
        <fullName evidence="4">Stress up-regulated Nod 19</fullName>
    </recommendedName>
</protein>
<organism evidence="2 3">
    <name type="scientific">Cajanus cajan</name>
    <name type="common">Pigeon pea</name>
    <name type="synonym">Cajanus indicus</name>
    <dbReference type="NCBI Taxonomy" id="3821"/>
    <lineage>
        <taxon>Eukaryota</taxon>
        <taxon>Viridiplantae</taxon>
        <taxon>Streptophyta</taxon>
        <taxon>Embryophyta</taxon>
        <taxon>Tracheophyta</taxon>
        <taxon>Spermatophyta</taxon>
        <taxon>Magnoliopsida</taxon>
        <taxon>eudicotyledons</taxon>
        <taxon>Gunneridae</taxon>
        <taxon>Pentapetalae</taxon>
        <taxon>rosids</taxon>
        <taxon>fabids</taxon>
        <taxon>Fabales</taxon>
        <taxon>Fabaceae</taxon>
        <taxon>Papilionoideae</taxon>
        <taxon>50 kb inversion clade</taxon>
        <taxon>NPAAA clade</taxon>
        <taxon>indigoferoid/millettioid clade</taxon>
        <taxon>Phaseoleae</taxon>
        <taxon>Cajanus</taxon>
    </lineage>
</organism>
<evidence type="ECO:0000256" key="1">
    <source>
        <dbReference type="SAM" id="SignalP"/>
    </source>
</evidence>
<evidence type="ECO:0000313" key="2">
    <source>
        <dbReference type="EMBL" id="KYP73691.1"/>
    </source>
</evidence>
<dbReference type="PANTHER" id="PTHR33390">
    <property type="entry name" value="STRESS UP-REGULATED NOD 19 PROTEIN"/>
    <property type="match status" value="1"/>
</dbReference>
<evidence type="ECO:0000313" key="3">
    <source>
        <dbReference type="Proteomes" id="UP000075243"/>
    </source>
</evidence>
<proteinExistence type="predicted"/>
<reference evidence="2 3" key="1">
    <citation type="journal article" date="2012" name="Nat. Biotechnol.">
        <title>Draft genome sequence of pigeonpea (Cajanus cajan), an orphan legume crop of resource-poor farmers.</title>
        <authorList>
            <person name="Varshney R.K."/>
            <person name="Chen W."/>
            <person name="Li Y."/>
            <person name="Bharti A.K."/>
            <person name="Saxena R.K."/>
            <person name="Schlueter J.A."/>
            <person name="Donoghue M.T."/>
            <person name="Azam S."/>
            <person name="Fan G."/>
            <person name="Whaley A.M."/>
            <person name="Farmer A.D."/>
            <person name="Sheridan J."/>
            <person name="Iwata A."/>
            <person name="Tuteja R."/>
            <person name="Penmetsa R.V."/>
            <person name="Wu W."/>
            <person name="Upadhyaya H.D."/>
            <person name="Yang S.P."/>
            <person name="Shah T."/>
            <person name="Saxena K.B."/>
            <person name="Michael T."/>
            <person name="McCombie W.R."/>
            <person name="Yang B."/>
            <person name="Zhang G."/>
            <person name="Yang H."/>
            <person name="Wang J."/>
            <person name="Spillane C."/>
            <person name="Cook D.R."/>
            <person name="May G.D."/>
            <person name="Xu X."/>
            <person name="Jackson S.A."/>
        </authorList>
    </citation>
    <scope>NUCLEOTIDE SEQUENCE [LARGE SCALE GENOMIC DNA]</scope>
    <source>
        <strain evidence="3">cv. Asha</strain>
    </source>
</reference>
<feature type="signal peptide" evidence="1">
    <location>
        <begin position="1"/>
        <end position="24"/>
    </location>
</feature>
<accession>A0A151U342</accession>